<evidence type="ECO:0000256" key="5">
    <source>
        <dbReference type="SAM" id="MobiDB-lite"/>
    </source>
</evidence>
<comment type="similarity">
    <text evidence="2">Belongs to the SURF6 family.</text>
</comment>
<dbReference type="Proteomes" id="UP000050761">
    <property type="component" value="Unassembled WGS sequence"/>
</dbReference>
<evidence type="ECO:0000313" key="8">
    <source>
        <dbReference type="Proteomes" id="UP000050761"/>
    </source>
</evidence>
<dbReference type="InterPro" id="IPR029190">
    <property type="entry name" value="Rrp14/SURF6_C"/>
</dbReference>
<keyword evidence="3" id="KW-0539">Nucleus</keyword>
<feature type="domain" description="Ribosomal RNA-processing protein 14/surfeit locus protein 6 C-terminal" evidence="6">
    <location>
        <begin position="298"/>
        <end position="359"/>
    </location>
</feature>
<dbReference type="AlphaFoldDB" id="A0A3P8DM33"/>
<feature type="coiled-coil region" evidence="4">
    <location>
        <begin position="192"/>
        <end position="219"/>
    </location>
</feature>
<reference evidence="7 8" key="1">
    <citation type="submission" date="2018-11" db="EMBL/GenBank/DDBJ databases">
        <authorList>
            <consortium name="Pathogen Informatics"/>
        </authorList>
    </citation>
    <scope>NUCLEOTIDE SEQUENCE [LARGE SCALE GENOMIC DNA]</scope>
</reference>
<sequence>MRAVCNLIPISIWGFTSDINEKLRGRKHRIVNQQLTAKEKKTLTNSKKQQVARSAGGVCHTVSEVIDVLAATPGRDTKVKKATLPSPGPAKVATTTNQNGEKEKKEKKPVVVREQPKVIQLAPGPVSAVSNKASIASIEENTTKREESSDDDSTDDEVESAPVNKKRPAAQSADLEAKKPKFDVKLVQCATKDLALDVMEQREQAIQKLQEKLKTLKEHRLGKKKVAANPAMAAKFEQERKLKRRMSKMKMKQRRSEQKKEKVETSSEGSQLNVKQEQQKEEAVKFSKFDFLVKGDRKKKRDNMALLQKGLKRKEKMKEKRKESWSNREANVERGKAKRQEKRKGNLQKRIDDKKKTKVKIMKKKGRVL</sequence>
<feature type="compositionally biased region" description="Acidic residues" evidence="5">
    <location>
        <begin position="148"/>
        <end position="159"/>
    </location>
</feature>
<evidence type="ECO:0000256" key="1">
    <source>
        <dbReference type="ARBA" id="ARBA00004123"/>
    </source>
</evidence>
<keyword evidence="8" id="KW-1185">Reference proteome</keyword>
<evidence type="ECO:0000256" key="3">
    <source>
        <dbReference type="ARBA" id="ARBA00023242"/>
    </source>
</evidence>
<gene>
    <name evidence="7" type="ORF">HPBE_LOCUS13613</name>
</gene>
<feature type="region of interest" description="Disordered" evidence="5">
    <location>
        <begin position="297"/>
        <end position="369"/>
    </location>
</feature>
<evidence type="ECO:0000313" key="7">
    <source>
        <dbReference type="EMBL" id="VDO96825.1"/>
    </source>
</evidence>
<feature type="compositionally biased region" description="Basic residues" evidence="5">
    <location>
        <begin position="336"/>
        <end position="347"/>
    </location>
</feature>
<evidence type="ECO:0000256" key="4">
    <source>
        <dbReference type="SAM" id="Coils"/>
    </source>
</evidence>
<dbReference type="GO" id="GO:0005730">
    <property type="term" value="C:nucleolus"/>
    <property type="evidence" value="ECO:0007669"/>
    <property type="project" value="TreeGrafter"/>
</dbReference>
<organism evidence="7">
    <name type="scientific">Heligmosomoides polygyrus</name>
    <name type="common">Parasitic roundworm</name>
    <dbReference type="NCBI Taxonomy" id="6339"/>
    <lineage>
        <taxon>Eukaryota</taxon>
        <taxon>Metazoa</taxon>
        <taxon>Ecdysozoa</taxon>
        <taxon>Nematoda</taxon>
        <taxon>Chromadorea</taxon>
        <taxon>Rhabditida</taxon>
        <taxon>Rhabditina</taxon>
        <taxon>Rhabditomorpha</taxon>
        <taxon>Strongyloidea</taxon>
        <taxon>Heligmosomidae</taxon>
        <taxon>Heligmosomoides</taxon>
    </lineage>
</organism>
<dbReference type="WBParaSite" id="HPBE_0001361201-mRNA-1">
    <property type="protein sequence ID" value="HPBE_0001361201-mRNA-1"/>
    <property type="gene ID" value="HPBE_0001361201"/>
</dbReference>
<dbReference type="EMBL" id="UZAH01027998">
    <property type="protein sequence ID" value="VDO96825.1"/>
    <property type="molecule type" value="Genomic_DNA"/>
</dbReference>
<evidence type="ECO:0000256" key="2">
    <source>
        <dbReference type="ARBA" id="ARBA00005904"/>
    </source>
</evidence>
<dbReference type="GO" id="GO:0042273">
    <property type="term" value="P:ribosomal large subunit biogenesis"/>
    <property type="evidence" value="ECO:0007669"/>
    <property type="project" value="TreeGrafter"/>
</dbReference>
<feature type="compositionally biased region" description="Basic and acidic residues" evidence="5">
    <location>
        <begin position="100"/>
        <end position="116"/>
    </location>
</feature>
<dbReference type="InterPro" id="IPR007019">
    <property type="entry name" value="SURF6"/>
</dbReference>
<dbReference type="PANTHER" id="PTHR14369:SF0">
    <property type="entry name" value="SURFEIT LOCUS PROTEIN 6"/>
    <property type="match status" value="1"/>
</dbReference>
<dbReference type="GO" id="GO:0003677">
    <property type="term" value="F:DNA binding"/>
    <property type="evidence" value="ECO:0007669"/>
    <property type="project" value="TreeGrafter"/>
</dbReference>
<dbReference type="OrthoDB" id="444809at2759"/>
<dbReference type="GO" id="GO:0042274">
    <property type="term" value="P:ribosomal small subunit biogenesis"/>
    <property type="evidence" value="ECO:0007669"/>
    <property type="project" value="TreeGrafter"/>
</dbReference>
<feature type="region of interest" description="Disordered" evidence="5">
    <location>
        <begin position="78"/>
        <end position="175"/>
    </location>
</feature>
<feature type="compositionally biased region" description="Basic residues" evidence="5">
    <location>
        <begin position="356"/>
        <end position="369"/>
    </location>
</feature>
<name>A0A3P8DM33_HELPZ</name>
<evidence type="ECO:0000313" key="9">
    <source>
        <dbReference type="WBParaSite" id="HPBE_0001361201-mRNA-1"/>
    </source>
</evidence>
<dbReference type="Pfam" id="PF04935">
    <property type="entry name" value="SURF6"/>
    <property type="match status" value="1"/>
</dbReference>
<dbReference type="GO" id="GO:0003723">
    <property type="term" value="F:RNA binding"/>
    <property type="evidence" value="ECO:0007669"/>
    <property type="project" value="TreeGrafter"/>
</dbReference>
<proteinExistence type="inferred from homology"/>
<feature type="compositionally biased region" description="Polar residues" evidence="5">
    <location>
        <begin position="266"/>
        <end position="276"/>
    </location>
</feature>
<comment type="subcellular location">
    <subcellularLocation>
        <location evidence="1">Nucleus</location>
    </subcellularLocation>
</comment>
<evidence type="ECO:0000259" key="6">
    <source>
        <dbReference type="Pfam" id="PF04935"/>
    </source>
</evidence>
<feature type="region of interest" description="Disordered" evidence="5">
    <location>
        <begin position="238"/>
        <end position="279"/>
    </location>
</feature>
<dbReference type="PANTHER" id="PTHR14369">
    <property type="entry name" value="SURFEIT LOCUS PROTEIN 6"/>
    <property type="match status" value="1"/>
</dbReference>
<feature type="compositionally biased region" description="Basic and acidic residues" evidence="5">
    <location>
        <begin position="316"/>
        <end position="335"/>
    </location>
</feature>
<feature type="compositionally biased region" description="Basic residues" evidence="5">
    <location>
        <begin position="241"/>
        <end position="253"/>
    </location>
</feature>
<keyword evidence="4" id="KW-0175">Coiled coil</keyword>
<feature type="compositionally biased region" description="Basic and acidic residues" evidence="5">
    <location>
        <begin position="254"/>
        <end position="265"/>
    </location>
</feature>
<reference evidence="9" key="2">
    <citation type="submission" date="2019-09" db="UniProtKB">
        <authorList>
            <consortium name="WormBaseParasite"/>
        </authorList>
    </citation>
    <scope>IDENTIFICATION</scope>
</reference>
<protein>
    <submittedName>
        <fullName evidence="9">SURF6 domain-containing protein</fullName>
    </submittedName>
</protein>
<accession>A0A3P8DM33</accession>